<dbReference type="InterPro" id="IPR000878">
    <property type="entry name" value="4pyrrol_Mease"/>
</dbReference>
<dbReference type="CDD" id="cd06578">
    <property type="entry name" value="HemD"/>
    <property type="match status" value="1"/>
</dbReference>
<evidence type="ECO:0000313" key="10">
    <source>
        <dbReference type="EMBL" id="SHG16335.1"/>
    </source>
</evidence>
<feature type="domain" description="Tetrapyrrole biosynthesis uroporphyrinogen III synthase" evidence="8">
    <location>
        <begin position="266"/>
        <end position="491"/>
    </location>
</feature>
<dbReference type="GO" id="GO:0004852">
    <property type="term" value="F:uroporphyrinogen-III synthase activity"/>
    <property type="evidence" value="ECO:0007669"/>
    <property type="project" value="InterPro"/>
</dbReference>
<dbReference type="Pfam" id="PF00590">
    <property type="entry name" value="TP_methylase"/>
    <property type="match status" value="1"/>
</dbReference>
<dbReference type="InterPro" id="IPR006366">
    <property type="entry name" value="CobA/CysG_C"/>
</dbReference>
<dbReference type="Pfam" id="PF02602">
    <property type="entry name" value="HEM4"/>
    <property type="match status" value="1"/>
</dbReference>
<reference evidence="11" key="2">
    <citation type="submission" date="2016-11" db="EMBL/GenBank/DDBJ databases">
        <authorList>
            <person name="Jaros S."/>
            <person name="Januszkiewicz K."/>
            <person name="Wedrychowicz H."/>
        </authorList>
    </citation>
    <scope>NUCLEOTIDE SEQUENCE [LARGE SCALE GENOMIC DNA]</scope>
    <source>
        <strain evidence="11">DSM 4029</strain>
    </source>
</reference>
<dbReference type="PANTHER" id="PTHR45790:SF3">
    <property type="entry name" value="S-ADENOSYL-L-METHIONINE-DEPENDENT UROPORPHYRINOGEN III METHYLTRANSFERASE, CHLOROPLASTIC"/>
    <property type="match status" value="1"/>
</dbReference>
<dbReference type="NCBIfam" id="TIGR01469">
    <property type="entry name" value="cobA_cysG_Cterm"/>
    <property type="match status" value="1"/>
</dbReference>
<dbReference type="NCBIfam" id="NF004790">
    <property type="entry name" value="PRK06136.1"/>
    <property type="match status" value="1"/>
</dbReference>
<comment type="caution">
    <text evidence="10">The sequence shown here is derived from an EMBL/GenBank/DDBJ whole genome shotgun (WGS) entry which is preliminary data.</text>
</comment>
<keyword evidence="5" id="KW-0627">Porphyrin biosynthesis</keyword>
<evidence type="ECO:0000313" key="12">
    <source>
        <dbReference type="Proteomes" id="UP000474718"/>
    </source>
</evidence>
<dbReference type="InterPro" id="IPR050161">
    <property type="entry name" value="Siro_Cobalamin_biosynth"/>
</dbReference>
<accession>A0AAQ1MDX4</accession>
<reference evidence="10" key="1">
    <citation type="submission" date="2016-11" db="EMBL/GenBank/DDBJ databases">
        <authorList>
            <person name="Varghese N."/>
            <person name="Submissions S."/>
        </authorList>
    </citation>
    <scope>NUCLEOTIDE SEQUENCE</scope>
    <source>
        <strain evidence="10">DSM 4029</strain>
    </source>
</reference>
<keyword evidence="4" id="KW-0949">S-adenosyl-L-methionine</keyword>
<evidence type="ECO:0000313" key="9">
    <source>
        <dbReference type="EMBL" id="MZL70264.1"/>
    </source>
</evidence>
<sequence length="500" mass="52560">MSGLVSIVGAGPGDPGLLTLRAADRLRRCDCVVYDHLASPRLLSLTPAGCEQVYAGKEAGNHALPQEALNALLAQKAKEGKRVVRLKGGDPYVFGRGGEEALYLKGAGVPFEVVPGVTSAVAGLCCAGIPITHRGLATSFHVYTAASRTGEDPVDWAAAARQEGTLVFLMGLSRLENTCRKLLENGLSPDTPAAVVSRATTPLQRTVRAPLGKLAAAVRAAELPPPAITVVGQVASLGGVLDCFEERPLFGRTVVTTRQKSHGFDLSAALEEAGARVERLDAIRIRPCPGEDLQQAFARLGEYSYLIFTSQNAVRIFLEELRRSGRDLRALAGPCLCAVGPATAAALAREGLTADLTPPRHTSAGLWEVLGDRLGPGDRVLYPRAKAVRGKLGELLPTRCPTDQVVLYETVEEARDLGGALATLRGGEADYLTFTSPSAVESTLRALGPDPAACLAGTKIVSIGPVTSGCLRAHGLEPALESGRCTAEEMARLIVEDGRT</sequence>
<keyword evidence="3 6" id="KW-0808">Transferase</keyword>
<dbReference type="FunFam" id="3.30.950.10:FF:000001">
    <property type="entry name" value="Siroheme synthase"/>
    <property type="match status" value="1"/>
</dbReference>
<dbReference type="AlphaFoldDB" id="A0AAQ1MDX4"/>
<evidence type="ECO:0000259" key="8">
    <source>
        <dbReference type="Pfam" id="PF02602"/>
    </source>
</evidence>
<dbReference type="InterPro" id="IPR014776">
    <property type="entry name" value="4pyrrole_Mease_sub2"/>
</dbReference>
<dbReference type="GO" id="GO:0032259">
    <property type="term" value="P:methylation"/>
    <property type="evidence" value="ECO:0007669"/>
    <property type="project" value="UniProtKB-KW"/>
</dbReference>
<dbReference type="RefSeq" id="WP_021660419.1">
    <property type="nucleotide sequence ID" value="NZ_FQVY01000002.1"/>
</dbReference>
<dbReference type="EMBL" id="FQVY01000002">
    <property type="protein sequence ID" value="SHG16335.1"/>
    <property type="molecule type" value="Genomic_DNA"/>
</dbReference>
<dbReference type="GO" id="GO:0019354">
    <property type="term" value="P:siroheme biosynthetic process"/>
    <property type="evidence" value="ECO:0007669"/>
    <property type="project" value="InterPro"/>
</dbReference>
<evidence type="ECO:0000256" key="2">
    <source>
        <dbReference type="ARBA" id="ARBA00022603"/>
    </source>
</evidence>
<dbReference type="Proteomes" id="UP000184089">
    <property type="component" value="Unassembled WGS sequence"/>
</dbReference>
<dbReference type="EMBL" id="WWVX01000008">
    <property type="protein sequence ID" value="MZL70264.1"/>
    <property type="molecule type" value="Genomic_DNA"/>
</dbReference>
<reference evidence="9 12" key="3">
    <citation type="journal article" date="2019" name="Nat. Med.">
        <title>A library of human gut bacterial isolates paired with longitudinal multiomics data enables mechanistic microbiome research.</title>
        <authorList>
            <person name="Poyet M."/>
            <person name="Groussin M."/>
            <person name="Gibbons S.M."/>
            <person name="Avila-Pacheco J."/>
            <person name="Jiang X."/>
            <person name="Kearney S.M."/>
            <person name="Perrotta A.R."/>
            <person name="Berdy B."/>
            <person name="Zhao S."/>
            <person name="Lieberman T.D."/>
            <person name="Swanson P.K."/>
            <person name="Smith M."/>
            <person name="Roesemann S."/>
            <person name="Alexander J.E."/>
            <person name="Rich S.A."/>
            <person name="Livny J."/>
            <person name="Vlamakis H."/>
            <person name="Clish C."/>
            <person name="Bullock K."/>
            <person name="Deik A."/>
            <person name="Scott J."/>
            <person name="Pierce K.A."/>
            <person name="Xavier R.J."/>
            <person name="Alm E.J."/>
        </authorList>
    </citation>
    <scope>NUCLEOTIDE SEQUENCE [LARGE SCALE GENOMIC DNA]</scope>
    <source>
        <strain evidence="9 12">BIOML-A2</strain>
    </source>
</reference>
<evidence type="ECO:0000259" key="7">
    <source>
        <dbReference type="Pfam" id="PF00590"/>
    </source>
</evidence>
<dbReference type="InterPro" id="IPR036108">
    <property type="entry name" value="4pyrrol_syn_uPrphyn_synt_sf"/>
</dbReference>
<evidence type="ECO:0000256" key="4">
    <source>
        <dbReference type="ARBA" id="ARBA00022691"/>
    </source>
</evidence>
<dbReference type="Proteomes" id="UP000474718">
    <property type="component" value="Unassembled WGS sequence"/>
</dbReference>
<dbReference type="Gene3D" id="3.30.950.10">
    <property type="entry name" value="Methyltransferase, Cobalt-precorrin-4 Transmethylase, Domain 2"/>
    <property type="match status" value="1"/>
</dbReference>
<name>A0AAQ1MDX4_9FIRM</name>
<dbReference type="SUPFAM" id="SSF69618">
    <property type="entry name" value="HemD-like"/>
    <property type="match status" value="1"/>
</dbReference>
<feature type="domain" description="Tetrapyrrole methylase" evidence="7">
    <location>
        <begin position="5"/>
        <end position="214"/>
    </location>
</feature>
<organism evidence="10 11">
    <name type="scientific">Bittarella massiliensis</name>
    <name type="common">ex Durand et al. 2017</name>
    <dbReference type="NCBI Taxonomy" id="1720313"/>
    <lineage>
        <taxon>Bacteria</taxon>
        <taxon>Bacillati</taxon>
        <taxon>Bacillota</taxon>
        <taxon>Clostridia</taxon>
        <taxon>Eubacteriales</taxon>
        <taxon>Oscillospiraceae</taxon>
        <taxon>Bittarella (ex Durand et al. 2017)</taxon>
    </lineage>
</organism>
<dbReference type="InterPro" id="IPR003043">
    <property type="entry name" value="Uropor_MeTrfase_CS"/>
</dbReference>
<protein>
    <recommendedName>
        <fullName evidence="1">uroporphyrinogen-III C-methyltransferase</fullName>
        <ecNumber evidence="1">2.1.1.107</ecNumber>
    </recommendedName>
</protein>
<proteinExistence type="inferred from homology"/>
<evidence type="ECO:0000256" key="5">
    <source>
        <dbReference type="ARBA" id="ARBA00023244"/>
    </source>
</evidence>
<dbReference type="SUPFAM" id="SSF53790">
    <property type="entry name" value="Tetrapyrrole methylase"/>
    <property type="match status" value="1"/>
</dbReference>
<dbReference type="FunFam" id="3.40.1010.10:FF:000001">
    <property type="entry name" value="Siroheme synthase"/>
    <property type="match status" value="1"/>
</dbReference>
<evidence type="ECO:0000256" key="6">
    <source>
        <dbReference type="RuleBase" id="RU003960"/>
    </source>
</evidence>
<dbReference type="Gene3D" id="3.40.1010.10">
    <property type="entry name" value="Cobalt-precorrin-4 Transmethylase, Domain 1"/>
    <property type="match status" value="1"/>
</dbReference>
<gene>
    <name evidence="9" type="primary">cobA</name>
    <name evidence="9" type="ORF">GT747_10915</name>
    <name evidence="10" type="ORF">SAMN05444424_1704</name>
</gene>
<dbReference type="GO" id="GO:0004851">
    <property type="term" value="F:uroporphyrin-III C-methyltransferase activity"/>
    <property type="evidence" value="ECO:0007669"/>
    <property type="project" value="UniProtKB-EC"/>
</dbReference>
<dbReference type="PANTHER" id="PTHR45790">
    <property type="entry name" value="SIROHEME SYNTHASE-RELATED"/>
    <property type="match status" value="1"/>
</dbReference>
<dbReference type="InterPro" id="IPR003754">
    <property type="entry name" value="4pyrrol_synth_uPrphyn_synth"/>
</dbReference>
<comment type="similarity">
    <text evidence="6">Belongs to the precorrin methyltransferase family.</text>
</comment>
<evidence type="ECO:0000313" key="11">
    <source>
        <dbReference type="Proteomes" id="UP000184089"/>
    </source>
</evidence>
<dbReference type="CDD" id="cd11642">
    <property type="entry name" value="SUMT"/>
    <property type="match status" value="1"/>
</dbReference>
<keyword evidence="2 6" id="KW-0489">Methyltransferase</keyword>
<evidence type="ECO:0000256" key="3">
    <source>
        <dbReference type="ARBA" id="ARBA00022679"/>
    </source>
</evidence>
<dbReference type="InterPro" id="IPR014777">
    <property type="entry name" value="4pyrrole_Mease_sub1"/>
</dbReference>
<evidence type="ECO:0000256" key="1">
    <source>
        <dbReference type="ARBA" id="ARBA00012162"/>
    </source>
</evidence>
<dbReference type="EC" id="2.1.1.107" evidence="1"/>
<dbReference type="PROSITE" id="PS00840">
    <property type="entry name" value="SUMT_2"/>
    <property type="match status" value="1"/>
</dbReference>
<keyword evidence="12" id="KW-1185">Reference proteome</keyword>
<dbReference type="PROSITE" id="PS00839">
    <property type="entry name" value="SUMT_1"/>
    <property type="match status" value="1"/>
</dbReference>
<dbReference type="Gene3D" id="3.40.50.10090">
    <property type="match status" value="2"/>
</dbReference>
<dbReference type="InterPro" id="IPR035996">
    <property type="entry name" value="4pyrrol_Methylase_sf"/>
</dbReference>